<proteinExistence type="predicted"/>
<name>A0ACC0WGK2_9STRA</name>
<evidence type="ECO:0000313" key="2">
    <source>
        <dbReference type="Proteomes" id="UP001163321"/>
    </source>
</evidence>
<dbReference type="EMBL" id="CM047592">
    <property type="protein sequence ID" value="KAI9917775.1"/>
    <property type="molecule type" value="Genomic_DNA"/>
</dbReference>
<sequence length="624" mass="71896">MVPFCVYFGKEDSGESRALKQTNRIKTWESFRPELYESHHKGQHATHWFAYQALNHDVKKKFFDNFHPHANTFHFHAGFRDQPLSFVLHRGVIEVIIALALFVPEIGSDNAVQHYTVRIKNTLQFQLVAAHLSHGLSFRQVAAVLESSKLLIGVGKIGSISDALVSNFARILVAVNLTILNEILESPEALGFSIDLDSSTCRGVSYLAIRIRFHYKNLLHNIHVAAFPMSESHTAVTIYDLTVNVFNVLNNVLGIASDGSNVKNRRIGGVVTLLERDCLFQFTENVHLHYQKIAHSLRKQENLIREMGSKCPKMTTRWLALGSWSHWKLQHYEQLNTFFSSRRPDQVRQPEWYWPIVAAVFALFETVNRTMRALHNLNLLMTQQRIEICSMIDRIKKMTEMEGPLFDEELRAKHDTDFIGDWTISYESITGFLDDQGQWIHDIVANLSEDNQLLVKREVEQLITGFVLGVSRIRTIRDSENHPIEDDFPSLFPSFLYKLRGRDFGALLARYRERFAAILHQICSEPMELFKACENDNELQQAIQQSGDRDSFEEQWNINAHDGRFTSLRSFSGALFTVFPNTSSVESDFSVFLWEKKKNRESISNISLEGILQAKQFYQLQQLK</sequence>
<evidence type="ECO:0000313" key="1">
    <source>
        <dbReference type="EMBL" id="KAI9917775.1"/>
    </source>
</evidence>
<keyword evidence="2" id="KW-1185">Reference proteome</keyword>
<gene>
    <name evidence="1" type="ORF">PsorP6_012624</name>
</gene>
<protein>
    <submittedName>
        <fullName evidence="1">Uncharacterized protein</fullName>
    </submittedName>
</protein>
<accession>A0ACC0WGK2</accession>
<reference evidence="1 2" key="1">
    <citation type="journal article" date="2022" name="bioRxiv">
        <title>The genome of the oomycete Peronosclerospora sorghi, a cosmopolitan pathogen of maize and sorghum, is inflated with dispersed pseudogenes.</title>
        <authorList>
            <person name="Fletcher K."/>
            <person name="Martin F."/>
            <person name="Isakeit T."/>
            <person name="Cavanaugh K."/>
            <person name="Magill C."/>
            <person name="Michelmore R."/>
        </authorList>
    </citation>
    <scope>NUCLEOTIDE SEQUENCE [LARGE SCALE GENOMIC DNA]</scope>
    <source>
        <strain evidence="1">P6</strain>
    </source>
</reference>
<organism evidence="1 2">
    <name type="scientific">Peronosclerospora sorghi</name>
    <dbReference type="NCBI Taxonomy" id="230839"/>
    <lineage>
        <taxon>Eukaryota</taxon>
        <taxon>Sar</taxon>
        <taxon>Stramenopiles</taxon>
        <taxon>Oomycota</taxon>
        <taxon>Peronosporomycetes</taxon>
        <taxon>Peronosporales</taxon>
        <taxon>Peronosporaceae</taxon>
        <taxon>Peronosclerospora</taxon>
    </lineage>
</organism>
<dbReference type="Proteomes" id="UP001163321">
    <property type="component" value="Chromosome 13"/>
</dbReference>
<comment type="caution">
    <text evidence="1">The sequence shown here is derived from an EMBL/GenBank/DDBJ whole genome shotgun (WGS) entry which is preliminary data.</text>
</comment>